<keyword evidence="3 7" id="KW-0863">Zinc-finger</keyword>
<dbReference type="GO" id="GO:0006355">
    <property type="term" value="P:regulation of DNA-templated transcription"/>
    <property type="evidence" value="ECO:0007669"/>
    <property type="project" value="InterPro"/>
</dbReference>
<dbReference type="GO" id="GO:0005634">
    <property type="term" value="C:nucleus"/>
    <property type="evidence" value="ECO:0007669"/>
    <property type="project" value="UniProtKB-SubCell"/>
</dbReference>
<sequence>MLGKGKSQRDALDPLETDAGNFTCEVPRSSRGKSSGERNVQHQARDWQCSNPGCENQNFAWRTECNQCKTPASLRASSRHPSHFQVVIIAEAALVVCVEEEVDLWSVVFLEEVQRWQRWRQSGFRGGPGMDRCGLGGGRRGGLGCSPGPLMEQMGGRRGRRRGPGKMDIGEHLQERRDLPY</sequence>
<evidence type="ECO:0000313" key="11">
    <source>
        <dbReference type="Proteomes" id="UP000710432"/>
    </source>
</evidence>
<evidence type="ECO:0000256" key="8">
    <source>
        <dbReference type="SAM" id="MobiDB-lite"/>
    </source>
</evidence>
<dbReference type="InterPro" id="IPR034870">
    <property type="entry name" value="TET_fam"/>
</dbReference>
<dbReference type="AlphaFoldDB" id="A0A8J6KPB7"/>
<gene>
    <name evidence="10" type="ORF">LTLLF_175235</name>
</gene>
<dbReference type="EMBL" id="JAATJU010024300">
    <property type="protein sequence ID" value="KAH0505990.1"/>
    <property type="molecule type" value="Genomic_DNA"/>
</dbReference>
<keyword evidence="4" id="KW-0862">Zinc</keyword>
<dbReference type="PROSITE" id="PS50199">
    <property type="entry name" value="ZF_RANBP2_2"/>
    <property type="match status" value="1"/>
</dbReference>
<dbReference type="InterPro" id="IPR036443">
    <property type="entry name" value="Znf_RanBP2_sf"/>
</dbReference>
<keyword evidence="5" id="KW-0694">RNA-binding</keyword>
<feature type="compositionally biased region" description="Basic and acidic residues" evidence="8">
    <location>
        <begin position="168"/>
        <end position="181"/>
    </location>
</feature>
<dbReference type="PANTHER" id="PTHR23238">
    <property type="entry name" value="RNA BINDING PROTEIN"/>
    <property type="match status" value="1"/>
</dbReference>
<dbReference type="GO" id="GO:0008270">
    <property type="term" value="F:zinc ion binding"/>
    <property type="evidence" value="ECO:0007669"/>
    <property type="project" value="UniProtKB-KW"/>
</dbReference>
<feature type="domain" description="RanBP2-type" evidence="9">
    <location>
        <begin position="43"/>
        <end position="74"/>
    </location>
</feature>
<dbReference type="Proteomes" id="UP000710432">
    <property type="component" value="Unassembled WGS sequence"/>
</dbReference>
<evidence type="ECO:0000256" key="3">
    <source>
        <dbReference type="ARBA" id="ARBA00022771"/>
    </source>
</evidence>
<dbReference type="Pfam" id="PF00641">
    <property type="entry name" value="Zn_ribbon_RanBP"/>
    <property type="match status" value="1"/>
</dbReference>
<proteinExistence type="predicted"/>
<comment type="subcellular location">
    <subcellularLocation>
        <location evidence="1">Nucleus</location>
    </subcellularLocation>
</comment>
<dbReference type="Gene3D" id="4.10.1060.10">
    <property type="entry name" value="Zinc finger, RanBP2-type"/>
    <property type="match status" value="1"/>
</dbReference>
<dbReference type="InterPro" id="IPR001876">
    <property type="entry name" value="Znf_RanBP2"/>
</dbReference>
<feature type="region of interest" description="Disordered" evidence="8">
    <location>
        <begin position="1"/>
        <end position="44"/>
    </location>
</feature>
<dbReference type="PROSITE" id="PS01358">
    <property type="entry name" value="ZF_RANBP2_1"/>
    <property type="match status" value="1"/>
</dbReference>
<dbReference type="SMART" id="SM00547">
    <property type="entry name" value="ZnF_RBZ"/>
    <property type="match status" value="1"/>
</dbReference>
<evidence type="ECO:0000256" key="7">
    <source>
        <dbReference type="PROSITE-ProRule" id="PRU00322"/>
    </source>
</evidence>
<protein>
    <submittedName>
        <fullName evidence="10">RNA-binding protein EWS</fullName>
    </submittedName>
</protein>
<reference evidence="10" key="1">
    <citation type="submission" date="2020-03" db="EMBL/GenBank/DDBJ databases">
        <title>Studies in the Genomics of Life Span.</title>
        <authorList>
            <person name="Glass D."/>
        </authorList>
    </citation>
    <scope>NUCLEOTIDE SEQUENCE</scope>
    <source>
        <strain evidence="10">LTLLF</strain>
        <tissue evidence="10">Muscle</tissue>
    </source>
</reference>
<evidence type="ECO:0000259" key="9">
    <source>
        <dbReference type="PROSITE" id="PS50199"/>
    </source>
</evidence>
<evidence type="ECO:0000256" key="1">
    <source>
        <dbReference type="ARBA" id="ARBA00004123"/>
    </source>
</evidence>
<dbReference type="GO" id="GO:0003723">
    <property type="term" value="F:RNA binding"/>
    <property type="evidence" value="ECO:0007669"/>
    <property type="project" value="UniProtKB-KW"/>
</dbReference>
<dbReference type="SUPFAM" id="SSF90209">
    <property type="entry name" value="Ran binding protein zinc finger-like"/>
    <property type="match status" value="1"/>
</dbReference>
<feature type="compositionally biased region" description="Basic and acidic residues" evidence="8">
    <location>
        <begin position="34"/>
        <end position="44"/>
    </location>
</feature>
<evidence type="ECO:0000256" key="2">
    <source>
        <dbReference type="ARBA" id="ARBA00022723"/>
    </source>
</evidence>
<evidence type="ECO:0000256" key="4">
    <source>
        <dbReference type="ARBA" id="ARBA00022833"/>
    </source>
</evidence>
<comment type="caution">
    <text evidence="10">The sequence shown here is derived from an EMBL/GenBank/DDBJ whole genome shotgun (WGS) entry which is preliminary data.</text>
</comment>
<feature type="region of interest" description="Disordered" evidence="8">
    <location>
        <begin position="144"/>
        <end position="181"/>
    </location>
</feature>
<evidence type="ECO:0000256" key="6">
    <source>
        <dbReference type="ARBA" id="ARBA00023242"/>
    </source>
</evidence>
<organism evidence="10 11">
    <name type="scientific">Microtus ochrogaster</name>
    <name type="common">Prairie vole</name>
    <dbReference type="NCBI Taxonomy" id="79684"/>
    <lineage>
        <taxon>Eukaryota</taxon>
        <taxon>Metazoa</taxon>
        <taxon>Chordata</taxon>
        <taxon>Craniata</taxon>
        <taxon>Vertebrata</taxon>
        <taxon>Euteleostomi</taxon>
        <taxon>Mammalia</taxon>
        <taxon>Eutheria</taxon>
        <taxon>Euarchontoglires</taxon>
        <taxon>Glires</taxon>
        <taxon>Rodentia</taxon>
        <taxon>Myomorpha</taxon>
        <taxon>Muroidea</taxon>
        <taxon>Cricetidae</taxon>
        <taxon>Arvicolinae</taxon>
        <taxon>Microtus</taxon>
    </lineage>
</organism>
<keyword evidence="2" id="KW-0479">Metal-binding</keyword>
<evidence type="ECO:0000256" key="5">
    <source>
        <dbReference type="ARBA" id="ARBA00022884"/>
    </source>
</evidence>
<accession>A0A8J6KPB7</accession>
<evidence type="ECO:0000313" key="10">
    <source>
        <dbReference type="EMBL" id="KAH0505990.1"/>
    </source>
</evidence>
<name>A0A8J6KPB7_MICOH</name>
<keyword evidence="6" id="KW-0539">Nucleus</keyword>